<feature type="transmembrane region" description="Helical" evidence="4">
    <location>
        <begin position="6"/>
        <end position="27"/>
    </location>
</feature>
<feature type="domain" description="Glycosyltransferase 2-like" evidence="5">
    <location>
        <begin position="58"/>
        <end position="218"/>
    </location>
</feature>
<evidence type="ECO:0000259" key="5">
    <source>
        <dbReference type="Pfam" id="PF00535"/>
    </source>
</evidence>
<proteinExistence type="inferred from homology"/>
<comment type="similarity">
    <text evidence="1">Belongs to the glycosyltransferase 2 family.</text>
</comment>
<keyword evidence="7" id="KW-1185">Reference proteome</keyword>
<dbReference type="SUPFAM" id="SSF53448">
    <property type="entry name" value="Nucleotide-diphospho-sugar transferases"/>
    <property type="match status" value="1"/>
</dbReference>
<dbReference type="Gene3D" id="3.90.550.10">
    <property type="entry name" value="Spore Coat Polysaccharide Biosynthesis Protein SpsA, Chain A"/>
    <property type="match status" value="1"/>
</dbReference>
<name>A0A967EUW5_9PROT</name>
<keyword evidence="2" id="KW-0328">Glycosyltransferase</keyword>
<evidence type="ECO:0000313" key="6">
    <source>
        <dbReference type="EMBL" id="NIA67637.1"/>
    </source>
</evidence>
<dbReference type="AlphaFoldDB" id="A0A967EUW5"/>
<sequence length="389" mass="42996">MSESQPILPLVLLGLCVLAVVYPYVIYPALLALVPRRPLVKVNARLGDEGEQLRLSLAFCAYNEAPTLPEKIANLRLLRQADPALEILAYSDGSSDETAALLKAEEDWIRVFASDQRLGKSQGMNTLVAAAEGELIIFTDANVMVEPASLDAVRQAFTDPSVGCVCGRLIYTNPDDGTTAATGALYWRLEEKVKAMESRCGSTMGADGSIFAVRRALYPTVPPDIIDDMFVSLSILCDGHRVVRVPEVLARERSATDSADEFRRKVRIACQAFNCHRLLWPRLRRLSALDLFKYVSHKLLRWFGIYFVLLGIMAAMASLWLMSLTVAAVCLPFVLAAIYAVGRRSRLSLLSKGVEILRAMAATGWGLLRSRRGDRYQTWELPQSSRKAG</sequence>
<dbReference type="PANTHER" id="PTHR43630:SF1">
    <property type="entry name" value="POLY-BETA-1,6-N-ACETYL-D-GLUCOSAMINE SYNTHASE"/>
    <property type="match status" value="1"/>
</dbReference>
<evidence type="ECO:0000256" key="3">
    <source>
        <dbReference type="ARBA" id="ARBA00022679"/>
    </source>
</evidence>
<accession>A0A967EUW5</accession>
<dbReference type="GO" id="GO:0016757">
    <property type="term" value="F:glycosyltransferase activity"/>
    <property type="evidence" value="ECO:0007669"/>
    <property type="project" value="UniProtKB-KW"/>
</dbReference>
<dbReference type="Proteomes" id="UP000761264">
    <property type="component" value="Unassembled WGS sequence"/>
</dbReference>
<reference evidence="6" key="1">
    <citation type="submission" date="2020-03" db="EMBL/GenBank/DDBJ databases">
        <title>Genome of Pelagibius litoralis DSM 21314T.</title>
        <authorList>
            <person name="Wang G."/>
        </authorList>
    </citation>
    <scope>NUCLEOTIDE SEQUENCE</scope>
    <source>
        <strain evidence="6">DSM 21314</strain>
    </source>
</reference>
<dbReference type="RefSeq" id="WP_167221381.1">
    <property type="nucleotide sequence ID" value="NZ_JAAQPH010000002.1"/>
</dbReference>
<evidence type="ECO:0000313" key="7">
    <source>
        <dbReference type="Proteomes" id="UP000761264"/>
    </source>
</evidence>
<keyword evidence="4" id="KW-0812">Transmembrane</keyword>
<feature type="transmembrane region" description="Helical" evidence="4">
    <location>
        <begin position="323"/>
        <end position="342"/>
    </location>
</feature>
<dbReference type="EMBL" id="JAAQPH010000002">
    <property type="protein sequence ID" value="NIA67637.1"/>
    <property type="molecule type" value="Genomic_DNA"/>
</dbReference>
<evidence type="ECO:0000256" key="1">
    <source>
        <dbReference type="ARBA" id="ARBA00006739"/>
    </source>
</evidence>
<dbReference type="InterPro" id="IPR001173">
    <property type="entry name" value="Glyco_trans_2-like"/>
</dbReference>
<organism evidence="6 7">
    <name type="scientific">Pelagibius litoralis</name>
    <dbReference type="NCBI Taxonomy" id="374515"/>
    <lineage>
        <taxon>Bacteria</taxon>
        <taxon>Pseudomonadati</taxon>
        <taxon>Pseudomonadota</taxon>
        <taxon>Alphaproteobacteria</taxon>
        <taxon>Rhodospirillales</taxon>
        <taxon>Rhodovibrionaceae</taxon>
        <taxon>Pelagibius</taxon>
    </lineage>
</organism>
<dbReference type="Pfam" id="PF00535">
    <property type="entry name" value="Glycos_transf_2"/>
    <property type="match status" value="1"/>
</dbReference>
<evidence type="ECO:0000256" key="2">
    <source>
        <dbReference type="ARBA" id="ARBA00022676"/>
    </source>
</evidence>
<gene>
    <name evidence="6" type="ORF">HBA54_03455</name>
</gene>
<comment type="caution">
    <text evidence="6">The sequence shown here is derived from an EMBL/GenBank/DDBJ whole genome shotgun (WGS) entry which is preliminary data.</text>
</comment>
<protein>
    <submittedName>
        <fullName evidence="6">Glycosyltransferase</fullName>
    </submittedName>
</protein>
<keyword evidence="4" id="KW-1133">Transmembrane helix</keyword>
<feature type="transmembrane region" description="Helical" evidence="4">
    <location>
        <begin position="299"/>
        <end position="317"/>
    </location>
</feature>
<keyword evidence="3" id="KW-0808">Transferase</keyword>
<dbReference type="PANTHER" id="PTHR43630">
    <property type="entry name" value="POLY-BETA-1,6-N-ACETYL-D-GLUCOSAMINE SYNTHASE"/>
    <property type="match status" value="1"/>
</dbReference>
<dbReference type="InterPro" id="IPR029044">
    <property type="entry name" value="Nucleotide-diphossugar_trans"/>
</dbReference>
<keyword evidence="4" id="KW-0472">Membrane</keyword>
<evidence type="ECO:0000256" key="4">
    <source>
        <dbReference type="SAM" id="Phobius"/>
    </source>
</evidence>